<dbReference type="GO" id="GO:0009805">
    <property type="term" value="P:coumarin biosynthetic process"/>
    <property type="evidence" value="ECO:0007669"/>
    <property type="project" value="UniProtKB-ARBA"/>
</dbReference>
<dbReference type="Pfam" id="PF14226">
    <property type="entry name" value="DIOX_N"/>
    <property type="match status" value="1"/>
</dbReference>
<evidence type="ECO:0000256" key="6">
    <source>
        <dbReference type="RuleBase" id="RU003682"/>
    </source>
</evidence>
<dbReference type="Gramene" id="CDP14980">
    <property type="protein sequence ID" value="CDP14980"/>
    <property type="gene ID" value="GSCOC_T00042499001"/>
</dbReference>
<evidence type="ECO:0000259" key="7">
    <source>
        <dbReference type="PROSITE" id="PS51471"/>
    </source>
</evidence>
<dbReference type="FunFam" id="2.60.120.330:FF:000022">
    <property type="entry name" value="Probable 2-oxoglutarate-dependent dioxygenase AOP1.2"/>
    <property type="match status" value="1"/>
</dbReference>
<comment type="function">
    <text evidence="5">Probable 2-oxoglutarate-dependent dioxygenase that may be involved in glucosinolates biosynthesis. May play a role in the production of aliphatic glucosinolates.</text>
</comment>
<dbReference type="GO" id="GO:0016706">
    <property type="term" value="F:2-oxoglutarate-dependent dioxygenase activity"/>
    <property type="evidence" value="ECO:0007669"/>
    <property type="project" value="UniProtKB-ARBA"/>
</dbReference>
<evidence type="ECO:0000256" key="1">
    <source>
        <dbReference type="ARBA" id="ARBA00008056"/>
    </source>
</evidence>
<dbReference type="AlphaFoldDB" id="A0A068V2E9"/>
<dbReference type="OMA" id="PSHRDAN"/>
<dbReference type="InterPro" id="IPR026992">
    <property type="entry name" value="DIOX_N"/>
</dbReference>
<protein>
    <recommendedName>
        <fullName evidence="7">Fe2OG dioxygenase domain-containing protein</fullName>
    </recommendedName>
</protein>
<dbReference type="GO" id="GO:0002238">
    <property type="term" value="P:response to molecule of fungal origin"/>
    <property type="evidence" value="ECO:0007669"/>
    <property type="project" value="UniProtKB-ARBA"/>
</dbReference>
<comment type="similarity">
    <text evidence="1 6">Belongs to the iron/ascorbate-dependent oxidoreductase family.</text>
</comment>
<evidence type="ECO:0000256" key="5">
    <source>
        <dbReference type="ARBA" id="ARBA00057022"/>
    </source>
</evidence>
<keyword evidence="3 6" id="KW-0560">Oxidoreductase</keyword>
<dbReference type="InterPro" id="IPR027443">
    <property type="entry name" value="IPNS-like_sf"/>
</dbReference>
<evidence type="ECO:0000313" key="8">
    <source>
        <dbReference type="EMBL" id="CDP14980.1"/>
    </source>
</evidence>
<dbReference type="GO" id="GO:0046872">
    <property type="term" value="F:metal ion binding"/>
    <property type="evidence" value="ECO:0007669"/>
    <property type="project" value="UniProtKB-KW"/>
</dbReference>
<dbReference type="PhylomeDB" id="A0A068V2E9"/>
<proteinExistence type="inferred from homology"/>
<dbReference type="InterPro" id="IPR005123">
    <property type="entry name" value="Oxoglu/Fe-dep_dioxygenase_dom"/>
</dbReference>
<dbReference type="Pfam" id="PF03171">
    <property type="entry name" value="2OG-FeII_Oxy"/>
    <property type="match status" value="1"/>
</dbReference>
<evidence type="ECO:0000256" key="3">
    <source>
        <dbReference type="ARBA" id="ARBA00023002"/>
    </source>
</evidence>
<dbReference type="InterPro" id="IPR044861">
    <property type="entry name" value="IPNS-like_FE2OG_OXY"/>
</dbReference>
<organism evidence="8 9">
    <name type="scientific">Coffea canephora</name>
    <name type="common">Robusta coffee</name>
    <dbReference type="NCBI Taxonomy" id="49390"/>
    <lineage>
        <taxon>Eukaryota</taxon>
        <taxon>Viridiplantae</taxon>
        <taxon>Streptophyta</taxon>
        <taxon>Embryophyta</taxon>
        <taxon>Tracheophyta</taxon>
        <taxon>Spermatophyta</taxon>
        <taxon>Magnoliopsida</taxon>
        <taxon>eudicotyledons</taxon>
        <taxon>Gunneridae</taxon>
        <taxon>Pentapetalae</taxon>
        <taxon>asterids</taxon>
        <taxon>lamiids</taxon>
        <taxon>Gentianales</taxon>
        <taxon>Rubiaceae</taxon>
        <taxon>Ixoroideae</taxon>
        <taxon>Gardenieae complex</taxon>
        <taxon>Bertiereae - Coffeeae clade</taxon>
        <taxon>Coffeeae</taxon>
        <taxon>Coffea</taxon>
    </lineage>
</organism>
<name>A0A068V2E9_COFCA</name>
<keyword evidence="2 6" id="KW-0479">Metal-binding</keyword>
<dbReference type="InterPro" id="IPR050231">
    <property type="entry name" value="Iron_ascorbate_oxido_reductase"/>
</dbReference>
<dbReference type="Proteomes" id="UP000295252">
    <property type="component" value="Chromosome X"/>
</dbReference>
<dbReference type="PANTHER" id="PTHR47990">
    <property type="entry name" value="2-OXOGLUTARATE (2OG) AND FE(II)-DEPENDENT OXYGENASE SUPERFAMILY PROTEIN-RELATED"/>
    <property type="match status" value="1"/>
</dbReference>
<sequence length="321" mass="36697">MSSEGPKLPFIDFSNQELKPGFPLWNSLKIQVREALEEYGCFEASYDRIPIQLRKSIFDAVTELFDLPLQVKVKNSNGKPYHGYIGQSPLFPLYEGMGIDEANVLEHAESFSKDMWPEGNSEFSKTIQNYAEQLSELDQMVRKMVLEGLGVEQYIDEHLESTHYLLRVIKYKGPQTNETKLGLPSHRDANLVTILHQNQVQGLELQKKDGQWIDFKPSPNSFVVMIGESFHASLFNKFCSAWTNGRLHPPNHRVLMTGNEARYSVGLFSFPKDGYMVKAPKELVDETHPLLFKPFNCPDYLAYIYKRGKKVDSSLKTYCGA</sequence>
<evidence type="ECO:0000256" key="2">
    <source>
        <dbReference type="ARBA" id="ARBA00022723"/>
    </source>
</evidence>
<reference evidence="9" key="1">
    <citation type="journal article" date="2014" name="Science">
        <title>The coffee genome provides insight into the convergent evolution of caffeine biosynthesis.</title>
        <authorList>
            <person name="Denoeud F."/>
            <person name="Carretero-Paulet L."/>
            <person name="Dereeper A."/>
            <person name="Droc G."/>
            <person name="Guyot R."/>
            <person name="Pietrella M."/>
            <person name="Zheng C."/>
            <person name="Alberti A."/>
            <person name="Anthony F."/>
            <person name="Aprea G."/>
            <person name="Aury J.M."/>
            <person name="Bento P."/>
            <person name="Bernard M."/>
            <person name="Bocs S."/>
            <person name="Campa C."/>
            <person name="Cenci A."/>
            <person name="Combes M.C."/>
            <person name="Crouzillat D."/>
            <person name="Da Silva C."/>
            <person name="Daddiego L."/>
            <person name="De Bellis F."/>
            <person name="Dussert S."/>
            <person name="Garsmeur O."/>
            <person name="Gayraud T."/>
            <person name="Guignon V."/>
            <person name="Jahn K."/>
            <person name="Jamilloux V."/>
            <person name="Joet T."/>
            <person name="Labadie K."/>
            <person name="Lan T."/>
            <person name="Leclercq J."/>
            <person name="Lepelley M."/>
            <person name="Leroy T."/>
            <person name="Li L.T."/>
            <person name="Librado P."/>
            <person name="Lopez L."/>
            <person name="Munoz A."/>
            <person name="Noel B."/>
            <person name="Pallavicini A."/>
            <person name="Perrotta G."/>
            <person name="Poncet V."/>
            <person name="Pot D."/>
            <person name="Priyono X."/>
            <person name="Rigoreau M."/>
            <person name="Rouard M."/>
            <person name="Rozas J."/>
            <person name="Tranchant-Dubreuil C."/>
            <person name="VanBuren R."/>
            <person name="Zhang Q."/>
            <person name="Andrade A.C."/>
            <person name="Argout X."/>
            <person name="Bertrand B."/>
            <person name="de Kochko A."/>
            <person name="Graziosi G."/>
            <person name="Henry R.J."/>
            <person name="Jayarama X."/>
            <person name="Ming R."/>
            <person name="Nagai C."/>
            <person name="Rounsley S."/>
            <person name="Sankoff D."/>
            <person name="Giuliano G."/>
            <person name="Albert V.A."/>
            <person name="Wincker P."/>
            <person name="Lashermes P."/>
        </authorList>
    </citation>
    <scope>NUCLEOTIDE SEQUENCE [LARGE SCALE GENOMIC DNA]</scope>
    <source>
        <strain evidence="9">cv. DH200-94</strain>
    </source>
</reference>
<keyword evidence="4 6" id="KW-0408">Iron</keyword>
<dbReference type="EMBL" id="HG739177">
    <property type="protein sequence ID" value="CDP14980.1"/>
    <property type="molecule type" value="Genomic_DNA"/>
</dbReference>
<dbReference type="Gene3D" id="2.60.120.330">
    <property type="entry name" value="B-lactam Antibiotic, Isopenicillin N Synthase, Chain"/>
    <property type="match status" value="1"/>
</dbReference>
<dbReference type="STRING" id="49390.A0A068V2E9"/>
<dbReference type="PROSITE" id="PS51471">
    <property type="entry name" value="FE2OG_OXY"/>
    <property type="match status" value="1"/>
</dbReference>
<accession>A0A068V2E9</accession>
<dbReference type="SUPFAM" id="SSF51197">
    <property type="entry name" value="Clavaminate synthase-like"/>
    <property type="match status" value="1"/>
</dbReference>
<keyword evidence="9" id="KW-1185">Reference proteome</keyword>
<feature type="domain" description="Fe2OG dioxygenase" evidence="7">
    <location>
        <begin position="161"/>
        <end position="271"/>
    </location>
</feature>
<dbReference type="InParanoid" id="A0A068V2E9"/>
<evidence type="ECO:0000256" key="4">
    <source>
        <dbReference type="ARBA" id="ARBA00023004"/>
    </source>
</evidence>
<gene>
    <name evidence="8" type="ORF">GSCOC_T00042499001</name>
</gene>
<evidence type="ECO:0000313" key="9">
    <source>
        <dbReference type="Proteomes" id="UP000295252"/>
    </source>
</evidence>